<dbReference type="PRINTS" id="PR00081">
    <property type="entry name" value="GDHRDH"/>
</dbReference>
<dbReference type="SUPFAM" id="SSF51735">
    <property type="entry name" value="NAD(P)-binding Rossmann-fold domains"/>
    <property type="match status" value="1"/>
</dbReference>
<dbReference type="InterPro" id="IPR020904">
    <property type="entry name" value="Sc_DH/Rdtase_CS"/>
</dbReference>
<dbReference type="PANTHER" id="PTHR43490">
    <property type="entry name" value="(+)-NEOMENTHOL DEHYDROGENASE"/>
    <property type="match status" value="1"/>
</dbReference>
<dbReference type="GO" id="GO:0016491">
    <property type="term" value="F:oxidoreductase activity"/>
    <property type="evidence" value="ECO:0007669"/>
    <property type="project" value="UniProtKB-KW"/>
</dbReference>
<reference evidence="6" key="1">
    <citation type="submission" date="2017-08" db="EMBL/GenBank/DDBJ databases">
        <authorList>
            <person name="Varghese N."/>
            <person name="Submissions S."/>
        </authorList>
    </citation>
    <scope>NUCLEOTIDE SEQUENCE [LARGE SCALE GENOMIC DNA]</scope>
    <source>
        <strain evidence="6">JA276</strain>
    </source>
</reference>
<dbReference type="PANTHER" id="PTHR43490:SF99">
    <property type="entry name" value="SHORT-CHAIN DEHYDROGENASE_REDUCTASE"/>
    <property type="match status" value="1"/>
</dbReference>
<dbReference type="PROSITE" id="PS00061">
    <property type="entry name" value="ADH_SHORT"/>
    <property type="match status" value="1"/>
</dbReference>
<comment type="similarity">
    <text evidence="1 4">Belongs to the short-chain dehydrogenases/reductases (SDR) family.</text>
</comment>
<evidence type="ECO:0000313" key="6">
    <source>
        <dbReference type="Proteomes" id="UP000219111"/>
    </source>
</evidence>
<dbReference type="PRINTS" id="PR00080">
    <property type="entry name" value="SDRFAMILY"/>
</dbReference>
<gene>
    <name evidence="5" type="ORF">SAMN05877831_105201</name>
</gene>
<dbReference type="OrthoDB" id="9806974at2"/>
<keyword evidence="3" id="KW-0560">Oxidoreductase</keyword>
<dbReference type="Proteomes" id="UP000219111">
    <property type="component" value="Unassembled WGS sequence"/>
</dbReference>
<dbReference type="Gene3D" id="3.40.50.720">
    <property type="entry name" value="NAD(P)-binding Rossmann-like Domain"/>
    <property type="match status" value="1"/>
</dbReference>
<organism evidence="5 6">
    <name type="scientific">Rhodobacter maris</name>
    <dbReference type="NCBI Taxonomy" id="446682"/>
    <lineage>
        <taxon>Bacteria</taxon>
        <taxon>Pseudomonadati</taxon>
        <taxon>Pseudomonadota</taxon>
        <taxon>Alphaproteobacteria</taxon>
        <taxon>Rhodobacterales</taxon>
        <taxon>Rhodobacter group</taxon>
        <taxon>Rhodobacter</taxon>
    </lineage>
</organism>
<evidence type="ECO:0000256" key="4">
    <source>
        <dbReference type="RuleBase" id="RU000363"/>
    </source>
</evidence>
<accession>A0A285SGK3</accession>
<protein>
    <submittedName>
        <fullName evidence="5">NADP-dependent 3-hydroxy acid dehydrogenase YdfG</fullName>
    </submittedName>
</protein>
<evidence type="ECO:0000256" key="2">
    <source>
        <dbReference type="ARBA" id="ARBA00022857"/>
    </source>
</evidence>
<dbReference type="EMBL" id="OBMT01000005">
    <property type="protein sequence ID" value="SOC07027.1"/>
    <property type="molecule type" value="Genomic_DNA"/>
</dbReference>
<dbReference type="InterPro" id="IPR036291">
    <property type="entry name" value="NAD(P)-bd_dom_sf"/>
</dbReference>
<dbReference type="InterPro" id="IPR002347">
    <property type="entry name" value="SDR_fam"/>
</dbReference>
<dbReference type="Pfam" id="PF00106">
    <property type="entry name" value="adh_short"/>
    <property type="match status" value="1"/>
</dbReference>
<sequence>MSETTQKIVLVSGANRGIGAAVAAALARAGVHVLLGARTLEAGEAAAAPIRAEGGKVTVVQLDVTDAASVAALAGNLAADFGYIDILVNNAGVGLDYVPGLSAVEKMEQMLAINVVGGLRLTEAMLPLLEKSTAPRIVNVSSELASFGLRHDPSWGHHDKVMPLYAASKAAVNALTLGYAFALADKGIKVNAICPGYTATEATNFMPDRTVDEAAVVILQMALLGDDGPTGGFFNDQGPLPW</sequence>
<evidence type="ECO:0000313" key="5">
    <source>
        <dbReference type="EMBL" id="SOC07027.1"/>
    </source>
</evidence>
<proteinExistence type="inferred from homology"/>
<evidence type="ECO:0000256" key="3">
    <source>
        <dbReference type="ARBA" id="ARBA00023002"/>
    </source>
</evidence>
<keyword evidence="2" id="KW-0521">NADP</keyword>
<keyword evidence="6" id="KW-1185">Reference proteome</keyword>
<dbReference type="RefSeq" id="WP_097069956.1">
    <property type="nucleotide sequence ID" value="NZ_OBMT01000005.1"/>
</dbReference>
<dbReference type="AlphaFoldDB" id="A0A285SGK3"/>
<name>A0A285SGK3_9RHOB</name>
<evidence type="ECO:0000256" key="1">
    <source>
        <dbReference type="ARBA" id="ARBA00006484"/>
    </source>
</evidence>